<keyword evidence="2" id="KW-1185">Reference proteome</keyword>
<dbReference type="OrthoDB" id="259831at2"/>
<dbReference type="RefSeq" id="WP_149171341.1">
    <property type="nucleotide sequence ID" value="NZ_VTOY01000004.1"/>
</dbReference>
<organism evidence="1 2">
    <name type="scientific">Selenomonas ruminis</name>
    <dbReference type="NCBI Taxonomy" id="2593411"/>
    <lineage>
        <taxon>Bacteria</taxon>
        <taxon>Bacillati</taxon>
        <taxon>Bacillota</taxon>
        <taxon>Negativicutes</taxon>
        <taxon>Selenomonadales</taxon>
        <taxon>Selenomonadaceae</taxon>
        <taxon>Selenomonas</taxon>
    </lineage>
</organism>
<dbReference type="GO" id="GO:0004519">
    <property type="term" value="F:endonuclease activity"/>
    <property type="evidence" value="ECO:0007669"/>
    <property type="project" value="InterPro"/>
</dbReference>
<accession>A0A5D6W4V6</accession>
<proteinExistence type="predicted"/>
<reference evidence="1 2" key="1">
    <citation type="submission" date="2019-08" db="EMBL/GenBank/DDBJ databases">
        <title>Selenomonas sp. mPRGC5 and Selenomonas sp. mPRGC8 isolated from ruminal fluid of dairy goat (Capra hircus).</title>
        <authorList>
            <person name="Poothong S."/>
            <person name="Nuengjamnong C."/>
            <person name="Tanasupawat S."/>
        </authorList>
    </citation>
    <scope>NUCLEOTIDE SEQUENCE [LARGE SCALE GENOMIC DNA]</scope>
    <source>
        <strain evidence="2">mPRGC5</strain>
    </source>
</reference>
<dbReference type="NCBIfam" id="TIGR02563">
    <property type="entry name" value="cas_Csy4"/>
    <property type="match status" value="1"/>
</dbReference>
<sequence>MKYYQELTILPDAEVSANQIWSKVYHQLHIALADQINDGEKGRIGVSFPECVNEGRITLGNKLRVFAEEEKELAKMDIKRWLRRYQDYVHVTQIRLVPNRLRGYAIYRRYHPKANYSQKARRYAKRHSIDYDEAIKLFPMENKKIDLPYVQMSSETNSQKFRLYVEKVLCNSEVDKGFGSYGLDNKSTVPEF</sequence>
<evidence type="ECO:0000313" key="2">
    <source>
        <dbReference type="Proteomes" id="UP000323646"/>
    </source>
</evidence>
<dbReference type="Pfam" id="PF09618">
    <property type="entry name" value="Cas_Csy4"/>
    <property type="match status" value="1"/>
</dbReference>
<dbReference type="InterPro" id="IPR042564">
    <property type="entry name" value="CRISPR-Cas6/Csy4_sf"/>
</dbReference>
<comment type="caution">
    <text evidence="1">The sequence shown here is derived from an EMBL/GenBank/DDBJ whole genome shotgun (WGS) entry which is preliminary data.</text>
</comment>
<dbReference type="Gene3D" id="3.30.70.2540">
    <property type="entry name" value="CRISPR-associated endoribonuclease Cas6/Csy4"/>
    <property type="match status" value="1"/>
</dbReference>
<protein>
    <submittedName>
        <fullName evidence="1">Type I-F CRISPR-associated endoribonuclease Cas6/Csy4</fullName>
    </submittedName>
</protein>
<name>A0A5D6W4V6_9FIRM</name>
<dbReference type="GO" id="GO:0043571">
    <property type="term" value="P:maintenance of CRISPR repeat elements"/>
    <property type="evidence" value="ECO:0007669"/>
    <property type="project" value="InterPro"/>
</dbReference>
<evidence type="ECO:0000313" key="1">
    <source>
        <dbReference type="EMBL" id="TYZ22947.1"/>
    </source>
</evidence>
<dbReference type="Proteomes" id="UP000323646">
    <property type="component" value="Unassembled WGS sequence"/>
</dbReference>
<dbReference type="InterPro" id="IPR013396">
    <property type="entry name" value="CRISPR-assoc_prot_Csy4"/>
</dbReference>
<dbReference type="CDD" id="cd09739">
    <property type="entry name" value="Cas6_I-F"/>
    <property type="match status" value="1"/>
</dbReference>
<dbReference type="EMBL" id="VTOY01000004">
    <property type="protein sequence ID" value="TYZ22947.1"/>
    <property type="molecule type" value="Genomic_DNA"/>
</dbReference>
<gene>
    <name evidence="1" type="primary">cas6f</name>
    <name evidence="1" type="ORF">FZ040_06940</name>
</gene>
<dbReference type="AlphaFoldDB" id="A0A5D6W4V6"/>